<dbReference type="InterPro" id="IPR036591">
    <property type="entry name" value="YggU-like_sf"/>
</dbReference>
<organism evidence="2 3">
    <name type="scientific">Methanoliparum thermophilum</name>
    <dbReference type="NCBI Taxonomy" id="2491083"/>
    <lineage>
        <taxon>Archaea</taxon>
        <taxon>Methanobacteriati</taxon>
        <taxon>Methanobacteriota</taxon>
        <taxon>Candidatus Methanoliparia</taxon>
        <taxon>Candidatus Methanoliparales</taxon>
        <taxon>Candidatus Methanoliparaceae</taxon>
        <taxon>Candidatus Methanoliparum</taxon>
    </lineage>
</organism>
<dbReference type="AlphaFoldDB" id="A0A520KR76"/>
<sequence length="73" mass="8535">MRIKVKVITNADKDEIVEKDDILVVKTKNPPIKDKANRAVIKLLTKHFNARVKIVSGHKNREKWIEVEERFSI</sequence>
<dbReference type="Gene3D" id="3.30.1200.10">
    <property type="entry name" value="YggU-like"/>
    <property type="match status" value="1"/>
</dbReference>
<protein>
    <submittedName>
        <fullName evidence="2">DUF167 domain-containing protein</fullName>
    </submittedName>
</protein>
<accession>A0A520KR76</accession>
<dbReference type="NCBIfam" id="TIGR00251">
    <property type="entry name" value="DUF167 family protein"/>
    <property type="match status" value="1"/>
</dbReference>
<evidence type="ECO:0000313" key="2">
    <source>
        <dbReference type="EMBL" id="RZN64081.1"/>
    </source>
</evidence>
<dbReference type="Pfam" id="PF02594">
    <property type="entry name" value="DUF167"/>
    <property type="match status" value="1"/>
</dbReference>
<gene>
    <name evidence="2" type="ORF">EF806_05535</name>
</gene>
<reference evidence="2 3" key="1">
    <citation type="journal article" date="2019" name="Nat. Microbiol.">
        <title>Wide diversity of methane and short-chain alkane metabolisms in uncultured archaea.</title>
        <authorList>
            <person name="Borrel G."/>
            <person name="Adam P.S."/>
            <person name="McKay L.J."/>
            <person name="Chen L.X."/>
            <person name="Sierra-Garcia I.N."/>
            <person name="Sieber C.M."/>
            <person name="Letourneur Q."/>
            <person name="Ghozlane A."/>
            <person name="Andersen G.L."/>
            <person name="Li W.J."/>
            <person name="Hallam S.J."/>
            <person name="Muyzer G."/>
            <person name="de Oliveira V.M."/>
            <person name="Inskeep W.P."/>
            <person name="Banfield J.F."/>
            <person name="Gribaldo S."/>
        </authorList>
    </citation>
    <scope>NUCLEOTIDE SEQUENCE [LARGE SCALE GENOMIC DNA]</scope>
    <source>
        <strain evidence="2">NM1a</strain>
    </source>
</reference>
<dbReference type="Proteomes" id="UP000317158">
    <property type="component" value="Unassembled WGS sequence"/>
</dbReference>
<evidence type="ECO:0000313" key="3">
    <source>
        <dbReference type="Proteomes" id="UP000317158"/>
    </source>
</evidence>
<proteinExistence type="inferred from homology"/>
<comment type="caution">
    <text evidence="2">The sequence shown here is derived from an EMBL/GenBank/DDBJ whole genome shotgun (WGS) entry which is preliminary data.</text>
</comment>
<dbReference type="InterPro" id="IPR003746">
    <property type="entry name" value="DUF167"/>
</dbReference>
<dbReference type="EMBL" id="RXIF01000010">
    <property type="protein sequence ID" value="RZN64081.1"/>
    <property type="molecule type" value="Genomic_DNA"/>
</dbReference>
<name>A0A520KR76_METT2</name>
<dbReference type="SMART" id="SM01152">
    <property type="entry name" value="DUF167"/>
    <property type="match status" value="1"/>
</dbReference>
<comment type="similarity">
    <text evidence="1">Belongs to the UPF0235 family.</text>
</comment>
<evidence type="ECO:0000256" key="1">
    <source>
        <dbReference type="ARBA" id="ARBA00010364"/>
    </source>
</evidence>
<dbReference type="SUPFAM" id="SSF69786">
    <property type="entry name" value="YggU-like"/>
    <property type="match status" value="1"/>
</dbReference>